<dbReference type="InterPro" id="IPR029432">
    <property type="entry name" value="Gp28/Gp37-like_dom"/>
</dbReference>
<dbReference type="Proteomes" id="UP001597520">
    <property type="component" value="Unassembled WGS sequence"/>
</dbReference>
<name>A0ABW5SXQ2_9BACI</name>
<gene>
    <name evidence="2" type="ORF">ACFSUB_01310</name>
</gene>
<dbReference type="EMBL" id="JBHUML010000002">
    <property type="protein sequence ID" value="MFD2704089.1"/>
    <property type="molecule type" value="Genomic_DNA"/>
</dbReference>
<evidence type="ECO:0000259" key="1">
    <source>
        <dbReference type="Pfam" id="PF14594"/>
    </source>
</evidence>
<protein>
    <submittedName>
        <fullName evidence="2">Siphovirus ReqiPepy6 Gp37-like family protein</fullName>
    </submittedName>
</protein>
<accession>A0ABW5SXQ2</accession>
<proteinExistence type="predicted"/>
<dbReference type="Pfam" id="PF14594">
    <property type="entry name" value="Sipho_Gp37"/>
    <property type="match status" value="1"/>
</dbReference>
<comment type="caution">
    <text evidence="2">The sequence shown here is derived from an EMBL/GenBank/DDBJ whole genome shotgun (WGS) entry which is preliminary data.</text>
</comment>
<evidence type="ECO:0000313" key="2">
    <source>
        <dbReference type="EMBL" id="MFD2704089.1"/>
    </source>
</evidence>
<reference evidence="3" key="1">
    <citation type="journal article" date="2019" name="Int. J. Syst. Evol. Microbiol.">
        <title>The Global Catalogue of Microorganisms (GCM) 10K type strain sequencing project: providing services to taxonomists for standard genome sequencing and annotation.</title>
        <authorList>
            <consortium name="The Broad Institute Genomics Platform"/>
            <consortium name="The Broad Institute Genome Sequencing Center for Infectious Disease"/>
            <person name="Wu L."/>
            <person name="Ma J."/>
        </authorList>
    </citation>
    <scope>NUCLEOTIDE SEQUENCE [LARGE SCALE GENOMIC DNA]</scope>
    <source>
        <strain evidence="3">KCTC 33792</strain>
    </source>
</reference>
<organism evidence="2 3">
    <name type="scientific">Salibacterium lacus</name>
    <dbReference type="NCBI Taxonomy" id="1898109"/>
    <lineage>
        <taxon>Bacteria</taxon>
        <taxon>Bacillati</taxon>
        <taxon>Bacillota</taxon>
        <taxon>Bacilli</taxon>
        <taxon>Bacillales</taxon>
        <taxon>Bacillaceae</taxon>
    </lineage>
</organism>
<evidence type="ECO:0000313" key="3">
    <source>
        <dbReference type="Proteomes" id="UP001597520"/>
    </source>
</evidence>
<sequence>MFYLLDGSTREPVAIFEDYQKLEWKRSLYRPGTFNMTINTNQYNARYLQKRTVFIPDNDEPVFIVEQIEAKENENGKEDETMTVTGRSIGGMFEERIALPPTDDSRDRVDNVPAEHAIKHYVRQNAESNAAPVRRVPGLVIQAGQGRGEAITYNARFQTVSEVLEDIGNTTGSGWEILLNDNNEYAFDTIHGLDRSEDVFFDVEFDTALSQSWLTSDMDQKTFAYVAGQGEGVDRQMVEYYLADDEPAGFDRRELFVDARDTDSDLDQRGRTKLKETEEEDIFETEVDPFGSFQYRRDWDLGDIVTMRNRRWGIQKAVRIVAVKTVIQDDKEIITVEVGRPWPTIKSRIETLTEDEAGKRV</sequence>
<feature type="domain" description="Gp28/Gp37-like" evidence="1">
    <location>
        <begin position="12"/>
        <end position="339"/>
    </location>
</feature>
<keyword evidence="3" id="KW-1185">Reference proteome</keyword>
<dbReference type="RefSeq" id="WP_380711385.1">
    <property type="nucleotide sequence ID" value="NZ_JBHUML010000002.1"/>
</dbReference>